<dbReference type="InParanoid" id="W7XEY3"/>
<protein>
    <submittedName>
        <fullName evidence="1">Uncharacterized protein</fullName>
    </submittedName>
</protein>
<reference evidence="2" key="1">
    <citation type="journal article" date="2006" name="PLoS Biol.">
        <title>Macronuclear genome sequence of the ciliate Tetrahymena thermophila, a model eukaryote.</title>
        <authorList>
            <person name="Eisen J.A."/>
            <person name="Coyne R.S."/>
            <person name="Wu M."/>
            <person name="Wu D."/>
            <person name="Thiagarajan M."/>
            <person name="Wortman J.R."/>
            <person name="Badger J.H."/>
            <person name="Ren Q."/>
            <person name="Amedeo P."/>
            <person name="Jones K.M."/>
            <person name="Tallon L.J."/>
            <person name="Delcher A.L."/>
            <person name="Salzberg S.L."/>
            <person name="Silva J.C."/>
            <person name="Haas B.J."/>
            <person name="Majoros W.H."/>
            <person name="Farzad M."/>
            <person name="Carlton J.M."/>
            <person name="Smith R.K. Jr."/>
            <person name="Garg J."/>
            <person name="Pearlman R.E."/>
            <person name="Karrer K.M."/>
            <person name="Sun L."/>
            <person name="Manning G."/>
            <person name="Elde N.C."/>
            <person name="Turkewitz A.P."/>
            <person name="Asai D.J."/>
            <person name="Wilkes D.E."/>
            <person name="Wang Y."/>
            <person name="Cai H."/>
            <person name="Collins K."/>
            <person name="Stewart B.A."/>
            <person name="Lee S.R."/>
            <person name="Wilamowska K."/>
            <person name="Weinberg Z."/>
            <person name="Ruzzo W.L."/>
            <person name="Wloga D."/>
            <person name="Gaertig J."/>
            <person name="Frankel J."/>
            <person name="Tsao C.-C."/>
            <person name="Gorovsky M.A."/>
            <person name="Keeling P.J."/>
            <person name="Waller R.F."/>
            <person name="Patron N.J."/>
            <person name="Cherry J.M."/>
            <person name="Stover N.A."/>
            <person name="Krieger C.J."/>
            <person name="del Toro C."/>
            <person name="Ryder H.F."/>
            <person name="Williamson S.C."/>
            <person name="Barbeau R.A."/>
            <person name="Hamilton E.P."/>
            <person name="Orias E."/>
        </authorList>
    </citation>
    <scope>NUCLEOTIDE SEQUENCE [LARGE SCALE GENOMIC DNA]</scope>
    <source>
        <strain evidence="2">SB210</strain>
    </source>
</reference>
<evidence type="ECO:0000313" key="2">
    <source>
        <dbReference type="Proteomes" id="UP000009168"/>
    </source>
</evidence>
<proteinExistence type="predicted"/>
<keyword evidence="2" id="KW-1185">Reference proteome</keyword>
<accession>W7XEY3</accession>
<dbReference type="GeneID" id="24436812"/>
<dbReference type="RefSeq" id="XP_012651131.1">
    <property type="nucleotide sequence ID" value="XM_012795677.1"/>
</dbReference>
<dbReference type="EMBL" id="GG662845">
    <property type="protein sequence ID" value="EWS76347.1"/>
    <property type="molecule type" value="Genomic_DNA"/>
</dbReference>
<dbReference type="KEGG" id="tet:TTHERM_000013239"/>
<name>W7XEY3_TETTS</name>
<gene>
    <name evidence="1" type="ORF">TTHERM_000013239</name>
</gene>
<sequence>MLKIVFSIHFKFMRKEFILSSSLQKKEIKNIKNETRYIEPFIYIFPNKIQARFLFEIYFIRRVKG</sequence>
<dbReference type="AlphaFoldDB" id="W7XEY3"/>
<organism evidence="1 2">
    <name type="scientific">Tetrahymena thermophila (strain SB210)</name>
    <dbReference type="NCBI Taxonomy" id="312017"/>
    <lineage>
        <taxon>Eukaryota</taxon>
        <taxon>Sar</taxon>
        <taxon>Alveolata</taxon>
        <taxon>Ciliophora</taxon>
        <taxon>Intramacronucleata</taxon>
        <taxon>Oligohymenophorea</taxon>
        <taxon>Hymenostomatida</taxon>
        <taxon>Tetrahymenina</taxon>
        <taxon>Tetrahymenidae</taxon>
        <taxon>Tetrahymena</taxon>
    </lineage>
</organism>
<dbReference type="Proteomes" id="UP000009168">
    <property type="component" value="Unassembled WGS sequence"/>
</dbReference>
<evidence type="ECO:0000313" key="1">
    <source>
        <dbReference type="EMBL" id="EWS76347.1"/>
    </source>
</evidence>